<reference evidence="2" key="1">
    <citation type="submission" date="2016-03" db="EMBL/GenBank/DDBJ databases">
        <authorList>
            <person name="Guldener U."/>
        </authorList>
    </citation>
    <scope>NUCLEOTIDE SEQUENCE [LARGE SCALE GENOMIC DNA]</scope>
    <source>
        <strain evidence="2">04CH-RAC-A.6.1</strain>
    </source>
</reference>
<protein>
    <submittedName>
        <fullName evidence="1">Uncharacterized protein</fullName>
    </submittedName>
</protein>
<keyword evidence="2" id="KW-1185">Reference proteome</keyword>
<sequence length="390" mass="44452">MASLCSLHLFGEPLDEIIPFQLFGDFTDDIKRHILTEMLVISPRTITNPWEQMSDVRRNNPRCKRHPRNTFFNINILATCKYFHEIGPKLLYEQNTFLFTTYSEMSGRTDICSLDAFLGATLTVHRPGQPGCKVRRAAMIRKFVIQYSDIDYHLLARKGYARPMVIESNRYGRVFNDPYITFMTSVLRQIFRLKCNFSNLTIIVDEDDPNVMASLYRWAAISGGRGKKGYMAYQTSTSASGEPIFERFPWYGHHMKIALLSVLGCISPIEDAQKTRHPSGARGAKAIENWISAHRIKPTRIQYTGPFKKRVLDELGNLPDAPSVWDSCREDRQAVVVKGWRRSQLPILMFLGISVGSVLLRLLDMWKGIAVGLIGATIIVHYRVQLQGAS</sequence>
<evidence type="ECO:0000313" key="1">
    <source>
        <dbReference type="EMBL" id="CZT08038.1"/>
    </source>
</evidence>
<name>A0A1E1LBY2_9HELO</name>
<accession>A0A1E1LBY2</accession>
<proteinExistence type="predicted"/>
<dbReference type="EMBL" id="FJUX01000101">
    <property type="protein sequence ID" value="CZT08038.1"/>
    <property type="molecule type" value="Genomic_DNA"/>
</dbReference>
<gene>
    <name evidence="1" type="ORF">RAG0_13270</name>
</gene>
<dbReference type="Proteomes" id="UP000178912">
    <property type="component" value="Unassembled WGS sequence"/>
</dbReference>
<organism evidence="1 2">
    <name type="scientific">Rhynchosporium agropyri</name>
    <dbReference type="NCBI Taxonomy" id="914238"/>
    <lineage>
        <taxon>Eukaryota</taxon>
        <taxon>Fungi</taxon>
        <taxon>Dikarya</taxon>
        <taxon>Ascomycota</taxon>
        <taxon>Pezizomycotina</taxon>
        <taxon>Leotiomycetes</taxon>
        <taxon>Helotiales</taxon>
        <taxon>Ploettnerulaceae</taxon>
        <taxon>Rhynchosporium</taxon>
    </lineage>
</organism>
<evidence type="ECO:0000313" key="2">
    <source>
        <dbReference type="Proteomes" id="UP000178912"/>
    </source>
</evidence>
<dbReference type="AlphaFoldDB" id="A0A1E1LBY2"/>
<dbReference type="OrthoDB" id="5279415at2759"/>